<evidence type="ECO:0000256" key="5">
    <source>
        <dbReference type="ARBA" id="ARBA00022698"/>
    </source>
</evidence>
<dbReference type="EMBL" id="FMZP01000008">
    <property type="protein sequence ID" value="SDC86687.1"/>
    <property type="molecule type" value="Genomic_DNA"/>
</dbReference>
<dbReference type="Proteomes" id="UP000324021">
    <property type="component" value="Unassembled WGS sequence"/>
</dbReference>
<organism evidence="9 12">
    <name type="scientific">Natrinema hispanicum</name>
    <dbReference type="NCBI Taxonomy" id="392421"/>
    <lineage>
        <taxon>Archaea</taxon>
        <taxon>Methanobacteriati</taxon>
        <taxon>Methanobacteriota</taxon>
        <taxon>Stenosarchaea group</taxon>
        <taxon>Halobacteria</taxon>
        <taxon>Halobacteriales</taxon>
        <taxon>Natrialbaceae</taxon>
        <taxon>Natrinema</taxon>
    </lineage>
</organism>
<proteinExistence type="predicted"/>
<dbReference type="Proteomes" id="UP000199320">
    <property type="component" value="Unassembled WGS sequence"/>
</dbReference>
<dbReference type="AlphaFoldDB" id="A0A1G6Q4X9"/>
<comment type="catalytic activity">
    <reaction evidence="1">
        <text>Cleavage of peptide bonds with very broad specificity.</text>
        <dbReference type="EC" id="3.4.25.1"/>
    </reaction>
</comment>
<dbReference type="InterPro" id="IPR023333">
    <property type="entry name" value="Proteasome_suB-type"/>
</dbReference>
<evidence type="ECO:0000313" key="9">
    <source>
        <dbReference type="EMBL" id="SDC86687.1"/>
    </source>
</evidence>
<dbReference type="GO" id="GO:0051603">
    <property type="term" value="P:proteolysis involved in protein catabolic process"/>
    <property type="evidence" value="ECO:0007669"/>
    <property type="project" value="InterPro"/>
</dbReference>
<evidence type="ECO:0000256" key="7">
    <source>
        <dbReference type="ARBA" id="ARBA00022942"/>
    </source>
</evidence>
<keyword evidence="3" id="KW-0963">Cytoplasm</keyword>
<dbReference type="GO" id="GO:0005737">
    <property type="term" value="C:cytoplasm"/>
    <property type="evidence" value="ECO:0007669"/>
    <property type="project" value="TreeGrafter"/>
</dbReference>
<evidence type="ECO:0000256" key="8">
    <source>
        <dbReference type="SAM" id="MobiDB-lite"/>
    </source>
</evidence>
<evidence type="ECO:0000256" key="1">
    <source>
        <dbReference type="ARBA" id="ARBA00001198"/>
    </source>
</evidence>
<dbReference type="RefSeq" id="WP_092931520.1">
    <property type="nucleotide sequence ID" value="NZ_FMZP01000008.1"/>
</dbReference>
<reference evidence="11 12" key="2">
    <citation type="submission" date="2016-10" db="EMBL/GenBank/DDBJ databases">
        <authorList>
            <person name="Varghese N."/>
            <person name="Submissions S."/>
        </authorList>
    </citation>
    <scope>NUCLEOTIDE SEQUENCE [LARGE SCALE GENOMIC DNA]</scope>
    <source>
        <strain evidence="9 12">CDM_1</strain>
        <strain evidence="11">CDM_6</strain>
    </source>
</reference>
<evidence type="ECO:0000313" key="10">
    <source>
        <dbReference type="EMBL" id="SET30689.1"/>
    </source>
</evidence>
<sequence length="218" mass="22531">MTARRLRTSRSRDKGPLTDGGSGVAGTLVGLATRDGVLLAADTRTSQGTVVRSERVQKLAQVHPTAAIGSTDHLGAAQSFVRTIRLEADRYETDRGEPMTLPELSTVAAGTLRSESEAGTFVLGGVDAEGAHVFCLHPDGGVLEDEFVAVGSGQEVATGVLEAEATDSLPMAEARRVAGRALASSAERDALTGVGVRIAEITAAGVETADYESADELL</sequence>
<dbReference type="STRING" id="392421.SAMN04488694_105127"/>
<dbReference type="PROSITE" id="PS51476">
    <property type="entry name" value="PROTEASOME_BETA_2"/>
    <property type="match status" value="1"/>
</dbReference>
<dbReference type="InterPro" id="IPR001353">
    <property type="entry name" value="Proteasome_sua/b"/>
</dbReference>
<accession>A0A1G6Q4X9</accession>
<keyword evidence="5" id="KW-0888">Threonine protease</keyword>
<evidence type="ECO:0000256" key="2">
    <source>
        <dbReference type="ARBA" id="ARBA00012039"/>
    </source>
</evidence>
<dbReference type="SUPFAM" id="SSF56235">
    <property type="entry name" value="N-terminal nucleophile aminohydrolases (Ntn hydrolases)"/>
    <property type="match status" value="1"/>
</dbReference>
<keyword evidence="4" id="KW-0645">Protease</keyword>
<evidence type="ECO:0000313" key="11">
    <source>
        <dbReference type="Proteomes" id="UP000199320"/>
    </source>
</evidence>
<keyword evidence="7 9" id="KW-0647">Proteasome</keyword>
<dbReference type="InterPro" id="IPR029055">
    <property type="entry name" value="Ntn_hydrolases_N"/>
</dbReference>
<name>A0A1G6Q4X9_9EURY</name>
<evidence type="ECO:0000256" key="6">
    <source>
        <dbReference type="ARBA" id="ARBA00022801"/>
    </source>
</evidence>
<evidence type="ECO:0000313" key="12">
    <source>
        <dbReference type="Proteomes" id="UP000324021"/>
    </source>
</evidence>
<dbReference type="Gene3D" id="3.60.20.10">
    <property type="entry name" value="Glutamine Phosphoribosylpyrophosphate, subunit 1, domain 1"/>
    <property type="match status" value="1"/>
</dbReference>
<dbReference type="PANTHER" id="PTHR32194">
    <property type="entry name" value="METALLOPROTEASE TLDD"/>
    <property type="match status" value="1"/>
</dbReference>
<dbReference type="OrthoDB" id="6330at2157"/>
<dbReference type="GO" id="GO:0019774">
    <property type="term" value="C:proteasome core complex, beta-subunit complex"/>
    <property type="evidence" value="ECO:0007669"/>
    <property type="project" value="UniProtKB-ARBA"/>
</dbReference>
<gene>
    <name evidence="10" type="ORF">SAMN04488694_105127</name>
    <name evidence="9" type="ORF">SAMN05192552_1008106</name>
</gene>
<keyword evidence="6" id="KW-0378">Hydrolase</keyword>
<dbReference type="InterPro" id="IPR000243">
    <property type="entry name" value="Pept_T1A_subB"/>
</dbReference>
<dbReference type="Pfam" id="PF00227">
    <property type="entry name" value="Proteasome"/>
    <property type="match status" value="1"/>
</dbReference>
<dbReference type="PANTHER" id="PTHR32194:SF0">
    <property type="entry name" value="ATP-DEPENDENT PROTEASE SUBUNIT HSLV"/>
    <property type="match status" value="1"/>
</dbReference>
<dbReference type="EC" id="3.4.25.1" evidence="2"/>
<dbReference type="PRINTS" id="PR00141">
    <property type="entry name" value="PROTEASOME"/>
</dbReference>
<feature type="region of interest" description="Disordered" evidence="8">
    <location>
        <begin position="1"/>
        <end position="24"/>
    </location>
</feature>
<dbReference type="EMBL" id="FOIC01000005">
    <property type="protein sequence ID" value="SET30689.1"/>
    <property type="molecule type" value="Genomic_DNA"/>
</dbReference>
<protein>
    <recommendedName>
        <fullName evidence="2">proteasome endopeptidase complex</fullName>
        <ecNumber evidence="2">3.4.25.1</ecNumber>
    </recommendedName>
</protein>
<evidence type="ECO:0000256" key="3">
    <source>
        <dbReference type="ARBA" id="ARBA00022490"/>
    </source>
</evidence>
<keyword evidence="11" id="KW-1185">Reference proteome</keyword>
<dbReference type="GO" id="GO:0004298">
    <property type="term" value="F:threonine-type endopeptidase activity"/>
    <property type="evidence" value="ECO:0007669"/>
    <property type="project" value="UniProtKB-KW"/>
</dbReference>
<reference evidence="10" key="1">
    <citation type="submission" date="2016-10" db="EMBL/GenBank/DDBJ databases">
        <authorList>
            <person name="de Groot N.N."/>
        </authorList>
    </citation>
    <scope>NUCLEOTIDE SEQUENCE [LARGE SCALE GENOMIC DNA]</scope>
    <source>
        <strain evidence="10">CDM_6</strain>
    </source>
</reference>
<evidence type="ECO:0000256" key="4">
    <source>
        <dbReference type="ARBA" id="ARBA00022670"/>
    </source>
</evidence>